<accession>A0ACD0NRP1</accession>
<organism evidence="1 2">
    <name type="scientific">Violaceomyces palustris</name>
    <dbReference type="NCBI Taxonomy" id="1673888"/>
    <lineage>
        <taxon>Eukaryota</taxon>
        <taxon>Fungi</taxon>
        <taxon>Dikarya</taxon>
        <taxon>Basidiomycota</taxon>
        <taxon>Ustilaginomycotina</taxon>
        <taxon>Ustilaginomycetes</taxon>
        <taxon>Violaceomycetales</taxon>
        <taxon>Violaceomycetaceae</taxon>
        <taxon>Violaceomyces</taxon>
    </lineage>
</organism>
<name>A0ACD0NRP1_9BASI</name>
<protein>
    <submittedName>
        <fullName evidence="1">Uncharacterized protein</fullName>
    </submittedName>
</protein>
<dbReference type="EMBL" id="KZ820198">
    <property type="protein sequence ID" value="PWN48469.1"/>
    <property type="molecule type" value="Genomic_DNA"/>
</dbReference>
<dbReference type="Proteomes" id="UP000245626">
    <property type="component" value="Unassembled WGS sequence"/>
</dbReference>
<keyword evidence="2" id="KW-1185">Reference proteome</keyword>
<gene>
    <name evidence="1" type="ORF">IE53DRAFT_195783</name>
</gene>
<evidence type="ECO:0000313" key="2">
    <source>
        <dbReference type="Proteomes" id="UP000245626"/>
    </source>
</evidence>
<proteinExistence type="predicted"/>
<evidence type="ECO:0000313" key="1">
    <source>
        <dbReference type="EMBL" id="PWN48469.1"/>
    </source>
</evidence>
<sequence length="115" mass="12900">MVTFLCFKRWGSQRILPFPFLLFLFLLFVGCSLGRGTDHLPSPSIERGVQSSIPNTSQPGYVSVGIQEGAFVRFVLKETCPRGIVVDRVGRPSCPQALLSFTFPPRRMQPIESQR</sequence>
<reference evidence="1 2" key="1">
    <citation type="journal article" date="2018" name="Mol. Biol. Evol.">
        <title>Broad Genomic Sampling Reveals a Smut Pathogenic Ancestry of the Fungal Clade Ustilaginomycotina.</title>
        <authorList>
            <person name="Kijpornyongpan T."/>
            <person name="Mondo S.J."/>
            <person name="Barry K."/>
            <person name="Sandor L."/>
            <person name="Lee J."/>
            <person name="Lipzen A."/>
            <person name="Pangilinan J."/>
            <person name="LaButti K."/>
            <person name="Hainaut M."/>
            <person name="Henrissat B."/>
            <person name="Grigoriev I.V."/>
            <person name="Spatafora J.W."/>
            <person name="Aime M.C."/>
        </authorList>
    </citation>
    <scope>NUCLEOTIDE SEQUENCE [LARGE SCALE GENOMIC DNA]</scope>
    <source>
        <strain evidence="1 2">SA 807</strain>
    </source>
</reference>